<evidence type="ECO:0000256" key="1">
    <source>
        <dbReference type="ARBA" id="ARBA00022468"/>
    </source>
</evidence>
<name>A0A6S7FY07_PARCT</name>
<dbReference type="SMART" id="SM00036">
    <property type="entry name" value="CNH"/>
    <property type="match status" value="1"/>
</dbReference>
<feature type="compositionally biased region" description="Basic and acidic residues" evidence="4">
    <location>
        <begin position="907"/>
        <end position="922"/>
    </location>
</feature>
<dbReference type="FunFam" id="3.40.50.11210:FF:000006">
    <property type="entry name" value="GTPase-activating Rap/Ran-GAP domain-like protein 3 isoform X1"/>
    <property type="match status" value="1"/>
</dbReference>
<evidence type="ECO:0000313" key="5">
    <source>
        <dbReference type="EMBL" id="CAB3980836.1"/>
    </source>
</evidence>
<dbReference type="PANTHER" id="PTHR15711">
    <property type="entry name" value="RAP GTPASE-ACTIVATING PROTEIN"/>
    <property type="match status" value="1"/>
</dbReference>
<reference evidence="5" key="1">
    <citation type="submission" date="2020-04" db="EMBL/GenBank/DDBJ databases">
        <authorList>
            <person name="Alioto T."/>
            <person name="Alioto T."/>
            <person name="Gomez Garrido J."/>
        </authorList>
    </citation>
    <scope>NUCLEOTIDE SEQUENCE</scope>
    <source>
        <strain evidence="5">A484AB</strain>
    </source>
</reference>
<evidence type="ECO:0000313" key="6">
    <source>
        <dbReference type="Proteomes" id="UP001152795"/>
    </source>
</evidence>
<dbReference type="Gene3D" id="3.40.50.11210">
    <property type="entry name" value="Rap/Ran-GAP"/>
    <property type="match status" value="1"/>
</dbReference>
<dbReference type="Proteomes" id="UP001152795">
    <property type="component" value="Unassembled WGS sequence"/>
</dbReference>
<dbReference type="InterPro" id="IPR000331">
    <property type="entry name" value="Rap/Ran_GAP_dom"/>
</dbReference>
<dbReference type="PROSITE" id="PS50219">
    <property type="entry name" value="CNH"/>
    <property type="match status" value="1"/>
</dbReference>
<feature type="region of interest" description="Disordered" evidence="4">
    <location>
        <begin position="1"/>
        <end position="51"/>
    </location>
</feature>
<dbReference type="OrthoDB" id="2499658at2759"/>
<dbReference type="SUPFAM" id="SSF111347">
    <property type="entry name" value="Rap/Ran-GAP"/>
    <property type="match status" value="1"/>
</dbReference>
<dbReference type="AlphaFoldDB" id="A0A6S7FY07"/>
<feature type="compositionally biased region" description="Basic and acidic residues" evidence="4">
    <location>
        <begin position="37"/>
        <end position="48"/>
    </location>
</feature>
<dbReference type="GO" id="GO:0051056">
    <property type="term" value="P:regulation of small GTPase mediated signal transduction"/>
    <property type="evidence" value="ECO:0007669"/>
    <property type="project" value="InterPro"/>
</dbReference>
<gene>
    <name evidence="5" type="ORF">PACLA_8A025473</name>
</gene>
<dbReference type="EMBL" id="CACRXK020000328">
    <property type="protein sequence ID" value="CAB3980836.1"/>
    <property type="molecule type" value="Genomic_DNA"/>
</dbReference>
<dbReference type="Pfam" id="PF00780">
    <property type="entry name" value="CNH"/>
    <property type="match status" value="1"/>
</dbReference>
<sequence>MQRDNRLSQPPRSKSLKSSVKRRVGRFSLRKLSAPDSPEKQFESDFPKPRASVVKSRSLGSSCSPSLDLPKKNPVLSRKHYYGSTEMLCNPRAGSESNGSHFRSPLRFRVENGEIDKVDSEQYFDSVKGSMVHLENPEWQTRWYFKYFLGRLHQNYIGLDVEKNPFVLSVCVTEEDNYEVLQYRTILWKMMGSERRCIPYDPGKPLSSKAILQYCYNVKIDKGAKEILSSEIQKELLVLEDQEGSVNFKFGVLFAKQGQTTDDEILSNEKESDTFDNFLKLLGDRIPLKGWTKFRGGLDAKSNMTGSMSVHTHYEGHEIMFHVSTLLPFSDDPQQVERKRHIGNDIVNIVFQECESHEKPTFTPYGIRSQFTHIYALVTYSRSEDTYRITVFSEMSVPAFGPPLPSSPVFTNHQEFREFLLVKMINGEKATHLTPTFSKRRHRTLEMLINNLVNTHLPAEKTKARRFTNTLSDSAKTKQQKENERQEKFVSFGQKLKANLITAEVPARFVSNGLGVTRSEPWEPQCICNYFPTKVTCGDSWGEGLILGTEEGVFKLVGGTIKQLFDKTVDVKQLFVDEDHGLLVLRADKGRDGKVCVFALCDFDELSSDQPKTKLDCKEHKLEKAKGSHLLAVSDNIGCRSFAVAANKKIQLYQWQHVESRKVSRIINYFKLMKEVVITESPSLLTLVDCGSKGYTLCVGYRNQFDLIDTSSGKTTKLHEIDAASPKNKSNLLSAIDVYEEDGPSLLLSYSHTSFFKLLNGENVSNFNFQWNSTPQSIVYVFPYILAFTRNTIEIRLVVNGTLVHTLVLPKVHLISAKDDIYFASSQSENQNNLTDFKRRHANVKYRNTQQTHASTTSEQQIRIYKMSLNSIQKLSLDRSPKERLPNVRTPLSPFNEVSFDFPTPKPTHDSDSSYEEARESQQAKTSVSTLNLNRPYSWAVLEDTSKKLDNEFRELIECHQGEINCI</sequence>
<dbReference type="PROSITE" id="PS50085">
    <property type="entry name" value="RAPGAP"/>
    <property type="match status" value="1"/>
</dbReference>
<dbReference type="GO" id="GO:0005096">
    <property type="term" value="F:GTPase activator activity"/>
    <property type="evidence" value="ECO:0007669"/>
    <property type="project" value="UniProtKB-KW"/>
</dbReference>
<dbReference type="Pfam" id="PF02145">
    <property type="entry name" value="Rap_GAP"/>
    <property type="match status" value="1"/>
</dbReference>
<protein>
    <recommendedName>
        <fullName evidence="3">GTPase-activating Rap/Ran-GAP domain-like protein 3</fullName>
    </recommendedName>
</protein>
<dbReference type="InterPro" id="IPR035974">
    <property type="entry name" value="Rap/Ran-GAP_sf"/>
</dbReference>
<dbReference type="PANTHER" id="PTHR15711:SF62">
    <property type="entry name" value="GTPASE-ACTIVATING RAP_RAN-GAP DOMAIN-LIKE PROTEIN 3"/>
    <property type="match status" value="1"/>
</dbReference>
<dbReference type="InterPro" id="IPR050989">
    <property type="entry name" value="Rap1_Ran_GAP"/>
</dbReference>
<accession>A0A6S7FY07</accession>
<keyword evidence="1" id="KW-0343">GTPase activation</keyword>
<evidence type="ECO:0000256" key="2">
    <source>
        <dbReference type="ARBA" id="ARBA00060925"/>
    </source>
</evidence>
<comment type="similarity">
    <text evidence="2">Belongs to the GARNL3 family.</text>
</comment>
<evidence type="ECO:0000256" key="3">
    <source>
        <dbReference type="ARBA" id="ARBA00069072"/>
    </source>
</evidence>
<dbReference type="InterPro" id="IPR001180">
    <property type="entry name" value="CNH_dom"/>
</dbReference>
<evidence type="ECO:0000256" key="4">
    <source>
        <dbReference type="SAM" id="MobiDB-lite"/>
    </source>
</evidence>
<feature type="compositionally biased region" description="Basic residues" evidence="4">
    <location>
        <begin position="19"/>
        <end position="29"/>
    </location>
</feature>
<proteinExistence type="inferred from homology"/>
<organism evidence="5 6">
    <name type="scientific">Paramuricea clavata</name>
    <name type="common">Red gorgonian</name>
    <name type="synonym">Violescent sea-whip</name>
    <dbReference type="NCBI Taxonomy" id="317549"/>
    <lineage>
        <taxon>Eukaryota</taxon>
        <taxon>Metazoa</taxon>
        <taxon>Cnidaria</taxon>
        <taxon>Anthozoa</taxon>
        <taxon>Octocorallia</taxon>
        <taxon>Malacalcyonacea</taxon>
        <taxon>Plexauridae</taxon>
        <taxon>Paramuricea</taxon>
    </lineage>
</organism>
<feature type="region of interest" description="Disordered" evidence="4">
    <location>
        <begin position="896"/>
        <end position="929"/>
    </location>
</feature>
<keyword evidence="6" id="KW-1185">Reference proteome</keyword>
<comment type="caution">
    <text evidence="5">The sequence shown here is derived from an EMBL/GenBank/DDBJ whole genome shotgun (WGS) entry which is preliminary data.</text>
</comment>